<evidence type="ECO:0000313" key="6">
    <source>
        <dbReference type="Proteomes" id="UP000007151"/>
    </source>
</evidence>
<comment type="similarity">
    <text evidence="1">Belongs to the class IV-like SAM-binding methyltransferase superfamily. RNA methyltransferase TrmH family.</text>
</comment>
<gene>
    <name evidence="5" type="ORF">KGM_213012</name>
</gene>
<dbReference type="InterPro" id="IPR053888">
    <property type="entry name" value="MRM3-like_sub_bind"/>
</dbReference>
<dbReference type="InterPro" id="IPR013123">
    <property type="entry name" value="SpoU_subst-bd"/>
</dbReference>
<feature type="domain" description="RNA 2-O ribose methyltransferase substrate binding" evidence="4">
    <location>
        <begin position="120"/>
        <end position="192"/>
    </location>
</feature>
<dbReference type="CDD" id="cd18106">
    <property type="entry name" value="SpoU-like_RNMTL1"/>
    <property type="match status" value="1"/>
</dbReference>
<dbReference type="SUPFAM" id="SSF55315">
    <property type="entry name" value="L30e-like"/>
    <property type="match status" value="1"/>
</dbReference>
<dbReference type="Pfam" id="PF22435">
    <property type="entry name" value="MRM3-like_sub_bind"/>
    <property type="match status" value="1"/>
</dbReference>
<organism evidence="5 6">
    <name type="scientific">Danaus plexippus plexippus</name>
    <dbReference type="NCBI Taxonomy" id="278856"/>
    <lineage>
        <taxon>Eukaryota</taxon>
        <taxon>Metazoa</taxon>
        <taxon>Ecdysozoa</taxon>
        <taxon>Arthropoda</taxon>
        <taxon>Hexapoda</taxon>
        <taxon>Insecta</taxon>
        <taxon>Pterygota</taxon>
        <taxon>Neoptera</taxon>
        <taxon>Endopterygota</taxon>
        <taxon>Lepidoptera</taxon>
        <taxon>Glossata</taxon>
        <taxon>Ditrysia</taxon>
        <taxon>Papilionoidea</taxon>
        <taxon>Nymphalidae</taxon>
        <taxon>Danainae</taxon>
        <taxon>Danaini</taxon>
        <taxon>Danaina</taxon>
        <taxon>Danaus</taxon>
        <taxon>Danaus</taxon>
    </lineage>
</organism>
<dbReference type="GO" id="GO:0005737">
    <property type="term" value="C:cytoplasm"/>
    <property type="evidence" value="ECO:0007669"/>
    <property type="project" value="UniProtKB-ARBA"/>
</dbReference>
<reference evidence="5 6" key="1">
    <citation type="journal article" date="2011" name="Cell">
        <title>The monarch butterfly genome yields insights into long-distance migration.</title>
        <authorList>
            <person name="Zhan S."/>
            <person name="Merlin C."/>
            <person name="Boore J.L."/>
            <person name="Reppert S.M."/>
        </authorList>
    </citation>
    <scope>NUCLEOTIDE SEQUENCE [LARGE SCALE GENOMIC DNA]</scope>
    <source>
        <strain evidence="5">F-2</strain>
    </source>
</reference>
<dbReference type="InterPro" id="IPR001537">
    <property type="entry name" value="SpoU_MeTrfase"/>
</dbReference>
<accession>A0A212ERF7</accession>
<protein>
    <submittedName>
        <fullName evidence="5">RNA methyltransferase like 1</fullName>
    </submittedName>
</protein>
<dbReference type="InterPro" id="IPR029028">
    <property type="entry name" value="Alpha/beta_knot_MTases"/>
</dbReference>
<dbReference type="Gene3D" id="3.30.1330.30">
    <property type="match status" value="1"/>
</dbReference>
<name>A0A212ERF7_DANPL</name>
<dbReference type="GO" id="GO:0032259">
    <property type="term" value="P:methylation"/>
    <property type="evidence" value="ECO:0007669"/>
    <property type="project" value="UniProtKB-KW"/>
</dbReference>
<dbReference type="InterPro" id="IPR051259">
    <property type="entry name" value="rRNA_Methyltransferase"/>
</dbReference>
<dbReference type="Pfam" id="PF00588">
    <property type="entry name" value="SpoU_methylase"/>
    <property type="match status" value="1"/>
</dbReference>
<dbReference type="KEGG" id="dpl:KGM_213012"/>
<evidence type="ECO:0000313" key="5">
    <source>
        <dbReference type="EMBL" id="OWR44049.1"/>
    </source>
</evidence>
<dbReference type="PANTHER" id="PTHR43191">
    <property type="entry name" value="RRNA METHYLTRANSFERASE 3"/>
    <property type="match status" value="1"/>
</dbReference>
<dbReference type="InParanoid" id="A0A212ERF7"/>
<proteinExistence type="inferred from homology"/>
<dbReference type="PANTHER" id="PTHR43191:SF2">
    <property type="entry name" value="RRNA METHYLTRANSFERASE 3, MITOCHONDRIAL"/>
    <property type="match status" value="1"/>
</dbReference>
<dbReference type="InterPro" id="IPR029064">
    <property type="entry name" value="Ribosomal_eL30-like_sf"/>
</dbReference>
<dbReference type="Proteomes" id="UP000007151">
    <property type="component" value="Unassembled WGS sequence"/>
</dbReference>
<dbReference type="SUPFAM" id="SSF75217">
    <property type="entry name" value="alpha/beta knot"/>
    <property type="match status" value="1"/>
</dbReference>
<dbReference type="InterPro" id="IPR029026">
    <property type="entry name" value="tRNA_m1G_MTases_N"/>
</dbReference>
<comment type="caution">
    <text evidence="5">The sequence shown here is derived from an EMBL/GenBank/DDBJ whole genome shotgun (WGS) entry which is preliminary data.</text>
</comment>
<dbReference type="AlphaFoldDB" id="A0A212ERF7"/>
<dbReference type="Gene3D" id="3.40.1280.10">
    <property type="match status" value="1"/>
</dbReference>
<dbReference type="eggNOG" id="KOG2506">
    <property type="taxonomic scope" value="Eukaryota"/>
</dbReference>
<evidence type="ECO:0000256" key="2">
    <source>
        <dbReference type="ARBA" id="ARBA00022603"/>
    </source>
</evidence>
<dbReference type="EMBL" id="AGBW02013046">
    <property type="protein sequence ID" value="OWR44049.1"/>
    <property type="molecule type" value="Genomic_DNA"/>
</dbReference>
<dbReference type="GO" id="GO:0008173">
    <property type="term" value="F:RNA methyltransferase activity"/>
    <property type="evidence" value="ECO:0007669"/>
    <property type="project" value="InterPro"/>
</dbReference>
<dbReference type="GO" id="GO:0003723">
    <property type="term" value="F:RNA binding"/>
    <property type="evidence" value="ECO:0007669"/>
    <property type="project" value="InterPro"/>
</dbReference>
<sequence>MHRKPAKVLLPFEPNSNSNLKKEKVIDLGNSDTRKEKNIHDDKEINVKNAPVVSKAKFKEIKEKKETVLKKRKFYLSQKKVFDDNGEIIYEKLNNNDGRISSLLVRLKSKKERLRSQQIMVEGWRLIVDGLEAKCALRYVIFSQLEDLNKLRPFLPDTGVKFYKIPYKEIELWSNVDTPPGIIGVFDTPTTDNVKWLSKPLPIHLICDNVRTPGNLGGILRAAAGVGCEKVLLTKGCVDLWDPKVVRSGAGAHFRQPIISSIEWEELPNNLAEKTTIFIADSNVKLMNDDFESENALDCNIPVVPYYSVDFGILKHITLIIGGETEGISENSYRLAANRNGLRLNIPLQKGVDSLNTGMATAVIAFEMRKQLIQAQAKAQLDKIGMKVV</sequence>
<dbReference type="STRING" id="278856.A0A212ERF7"/>
<keyword evidence="3" id="KW-0808">Transferase</keyword>
<evidence type="ECO:0000259" key="4">
    <source>
        <dbReference type="SMART" id="SM00967"/>
    </source>
</evidence>
<keyword evidence="6" id="KW-1185">Reference proteome</keyword>
<dbReference type="SMART" id="SM00967">
    <property type="entry name" value="SpoU_sub_bind"/>
    <property type="match status" value="1"/>
</dbReference>
<evidence type="ECO:0000256" key="3">
    <source>
        <dbReference type="ARBA" id="ARBA00022679"/>
    </source>
</evidence>
<dbReference type="FunCoup" id="A0A212ERF7">
    <property type="interactions" value="37"/>
</dbReference>
<dbReference type="GO" id="GO:0006396">
    <property type="term" value="P:RNA processing"/>
    <property type="evidence" value="ECO:0007669"/>
    <property type="project" value="InterPro"/>
</dbReference>
<evidence type="ECO:0000256" key="1">
    <source>
        <dbReference type="ARBA" id="ARBA00007228"/>
    </source>
</evidence>
<keyword evidence="2 5" id="KW-0489">Methyltransferase</keyword>